<evidence type="ECO:0000313" key="1">
    <source>
        <dbReference type="EMBL" id="GAL86037.1"/>
    </source>
</evidence>
<gene>
    <name evidence="1" type="ORF">MYP_3266</name>
</gene>
<dbReference type="AlphaFoldDB" id="A0A098LHY1"/>
<reference evidence="1 2" key="1">
    <citation type="submission" date="2014-09" db="EMBL/GenBank/DDBJ databases">
        <title>Sporocytophaga myxococcoides PG-01 genome sequencing.</title>
        <authorList>
            <person name="Liu L."/>
            <person name="Gao P.J."/>
            <person name="Chen G.J."/>
            <person name="Wang L.S."/>
        </authorList>
    </citation>
    <scope>NUCLEOTIDE SEQUENCE [LARGE SCALE GENOMIC DNA]</scope>
    <source>
        <strain evidence="1 2">PG-01</strain>
    </source>
</reference>
<comment type="caution">
    <text evidence="1">The sequence shown here is derived from an EMBL/GenBank/DDBJ whole genome shotgun (WGS) entry which is preliminary data.</text>
</comment>
<organism evidence="1 2">
    <name type="scientific">Sporocytophaga myxococcoides</name>
    <dbReference type="NCBI Taxonomy" id="153721"/>
    <lineage>
        <taxon>Bacteria</taxon>
        <taxon>Pseudomonadati</taxon>
        <taxon>Bacteroidota</taxon>
        <taxon>Cytophagia</taxon>
        <taxon>Cytophagales</taxon>
        <taxon>Cytophagaceae</taxon>
        <taxon>Sporocytophaga</taxon>
    </lineage>
</organism>
<protein>
    <submittedName>
        <fullName evidence="1">Uncharacterized protein</fullName>
    </submittedName>
</protein>
<evidence type="ECO:0000313" key="2">
    <source>
        <dbReference type="Proteomes" id="UP000030185"/>
    </source>
</evidence>
<dbReference type="Proteomes" id="UP000030185">
    <property type="component" value="Unassembled WGS sequence"/>
</dbReference>
<accession>A0A098LHY1</accession>
<name>A0A098LHY1_9BACT</name>
<sequence length="230" mass="26088">MLSYFCYGQKESSSTLMNTKQMDEFELTPKNAHPKAKKLLKESFYWSPIDPTGPFGSDEGSDAFYGFRQWRLANKSTSPLNYLDELISSWDFPKFDLNESDTSIIKEYITAKSNTSSDVFNNAVLMEQFRQIAKSSGSEFSEEQFKELITTISGSMGGTFLTGIDNAVIAVGFGQFVLEGKIDEDIKALTQTAIKRELLPILIEKWTNEYQATRVNQLNQMLKVLDKMNQ</sequence>
<proteinExistence type="predicted"/>
<dbReference type="EMBL" id="BBLT01000006">
    <property type="protein sequence ID" value="GAL86037.1"/>
    <property type="molecule type" value="Genomic_DNA"/>
</dbReference>
<keyword evidence="2" id="KW-1185">Reference proteome</keyword>
<dbReference type="eggNOG" id="COG4884">
    <property type="taxonomic scope" value="Bacteria"/>
</dbReference>